<feature type="compositionally biased region" description="Low complexity" evidence="1">
    <location>
        <begin position="12"/>
        <end position="38"/>
    </location>
</feature>
<feature type="transmembrane region" description="Helical" evidence="2">
    <location>
        <begin position="180"/>
        <end position="200"/>
    </location>
</feature>
<feature type="compositionally biased region" description="Polar residues" evidence="1">
    <location>
        <begin position="479"/>
        <end position="488"/>
    </location>
</feature>
<evidence type="ECO:0000313" key="4">
    <source>
        <dbReference type="Proteomes" id="UP000001116"/>
    </source>
</evidence>
<keyword evidence="2" id="KW-0812">Transmembrane</keyword>
<dbReference type="HOGENOM" id="CLU_040021_0_0_11"/>
<feature type="transmembrane region" description="Helical" evidence="2">
    <location>
        <begin position="65"/>
        <end position="84"/>
    </location>
</feature>
<sequence length="488" mass="51546">MSEALQRRTGLRPAAPTVRPAGPGVPRPAATGAPRGAAPAGGPGTPDHHEDRAHRRTTSTADARVMVAMTVVIVSLTVVQRLALPLGSPVPVTIPIVAAALGYLAYHGLLREDGASVRTYLLAMGTLSVFALVDIAWRGTGSLTSLLLLVVTWAALCFRVDERRRHLFPRVQQRFETFMLVFAVLGIVQMLAQFSGAWSYTDYVREIVPPDLVFQGYNTSYPIEYGSPVIKANAFVFVEPSVFSQFLALALLSTLSRGRQLWRVAVFGVALVCTVTGTGFMVLGFGLLVLAVRRGGLWAARAAVVLAVGVVAALLSPIGPILLSRTGEAGQSNSSGSLRFVQPYEYLLQRWSDDPWSLLTGLGPGMADRISDAIFARSGLPISFAGGAKMVLEYGLPASVLVGALLYVAVVRRSPAPAVALAAVFLNAVTSSSFLAANIFYVVLPMAVLFAGRTAAVPAPSPADRPGFGTAPSIPWTVVPTSPTGATR</sequence>
<gene>
    <name evidence="3" type="ordered locus">Krad_0562</name>
</gene>
<dbReference type="eggNOG" id="ENOG5032RGX">
    <property type="taxonomic scope" value="Bacteria"/>
</dbReference>
<dbReference type="OrthoDB" id="5187529at2"/>
<protein>
    <recommendedName>
        <fullName evidence="5">O-antigen polymerase</fullName>
    </recommendedName>
</protein>
<feature type="region of interest" description="Disordered" evidence="1">
    <location>
        <begin position="462"/>
        <end position="488"/>
    </location>
</feature>
<accession>A6W5G2</accession>
<evidence type="ECO:0000256" key="2">
    <source>
        <dbReference type="SAM" id="Phobius"/>
    </source>
</evidence>
<keyword evidence="2" id="KW-1133">Transmembrane helix</keyword>
<evidence type="ECO:0000313" key="3">
    <source>
        <dbReference type="EMBL" id="ABS02051.1"/>
    </source>
</evidence>
<dbReference type="Proteomes" id="UP000001116">
    <property type="component" value="Chromosome"/>
</dbReference>
<feature type="transmembrane region" description="Helical" evidence="2">
    <location>
        <begin position="391"/>
        <end position="410"/>
    </location>
</feature>
<keyword evidence="2" id="KW-0472">Membrane</keyword>
<evidence type="ECO:0000256" key="1">
    <source>
        <dbReference type="SAM" id="MobiDB-lite"/>
    </source>
</evidence>
<dbReference type="STRING" id="266940.Krad_0562"/>
<proteinExistence type="predicted"/>
<evidence type="ECO:0008006" key="5">
    <source>
        <dbReference type="Google" id="ProtNLM"/>
    </source>
</evidence>
<reference evidence="4" key="1">
    <citation type="journal article" date="2008" name="PLoS ONE">
        <title>Survival in nuclear waste, extreme resistance, and potential applications gleaned from the genome sequence of Kineococcus radiotolerans SRS30216.</title>
        <authorList>
            <person name="Bagwell C.E."/>
            <person name="Bhat S."/>
            <person name="Hawkins G.M."/>
            <person name="Smith B.W."/>
            <person name="Biswas T."/>
            <person name="Hoover T.R."/>
            <person name="Saunders E."/>
            <person name="Han C.S."/>
            <person name="Tsodikov O.V."/>
            <person name="Shimkets L.J."/>
        </authorList>
    </citation>
    <scope>NUCLEOTIDE SEQUENCE [LARGE SCALE GENOMIC DNA]</scope>
    <source>
        <strain evidence="4">ATCC BAA-149 / DSM 14245 / SRS30216</strain>
    </source>
</reference>
<dbReference type="EMBL" id="CP000750">
    <property type="protein sequence ID" value="ABS02051.1"/>
    <property type="molecule type" value="Genomic_DNA"/>
</dbReference>
<feature type="transmembrane region" description="Helical" evidence="2">
    <location>
        <begin position="298"/>
        <end position="323"/>
    </location>
</feature>
<dbReference type="AlphaFoldDB" id="A6W5G2"/>
<feature type="transmembrane region" description="Helical" evidence="2">
    <location>
        <begin position="117"/>
        <end position="137"/>
    </location>
</feature>
<name>A6W5G2_KINRD</name>
<feature type="transmembrane region" description="Helical" evidence="2">
    <location>
        <begin position="416"/>
        <end position="444"/>
    </location>
</feature>
<feature type="transmembrane region" description="Helical" evidence="2">
    <location>
        <begin position="90"/>
        <end position="110"/>
    </location>
</feature>
<organism evidence="3 4">
    <name type="scientific">Kineococcus radiotolerans (strain ATCC BAA-149 / DSM 14245 / SRS30216)</name>
    <dbReference type="NCBI Taxonomy" id="266940"/>
    <lineage>
        <taxon>Bacteria</taxon>
        <taxon>Bacillati</taxon>
        <taxon>Actinomycetota</taxon>
        <taxon>Actinomycetes</taxon>
        <taxon>Kineosporiales</taxon>
        <taxon>Kineosporiaceae</taxon>
        <taxon>Kineococcus</taxon>
    </lineage>
</organism>
<dbReference type="RefSeq" id="WP_012085112.1">
    <property type="nucleotide sequence ID" value="NC_009664.2"/>
</dbReference>
<feature type="region of interest" description="Disordered" evidence="1">
    <location>
        <begin position="1"/>
        <end position="59"/>
    </location>
</feature>
<feature type="transmembrane region" description="Helical" evidence="2">
    <location>
        <begin position="143"/>
        <end position="160"/>
    </location>
</feature>
<dbReference type="KEGG" id="kra:Krad_0562"/>
<feature type="transmembrane region" description="Helical" evidence="2">
    <location>
        <begin position="264"/>
        <end position="292"/>
    </location>
</feature>
<keyword evidence="4" id="KW-1185">Reference proteome</keyword>